<evidence type="ECO:0000313" key="2">
    <source>
        <dbReference type="EMBL" id="KAJ8309067.1"/>
    </source>
</evidence>
<keyword evidence="1" id="KW-0472">Membrane</keyword>
<dbReference type="Proteomes" id="UP001217089">
    <property type="component" value="Unassembled WGS sequence"/>
</dbReference>
<proteinExistence type="predicted"/>
<feature type="transmembrane region" description="Helical" evidence="1">
    <location>
        <begin position="6"/>
        <end position="24"/>
    </location>
</feature>
<name>A0ABQ9EV56_TEGGR</name>
<accession>A0ABQ9EV56</accession>
<organism evidence="2 3">
    <name type="scientific">Tegillarca granosa</name>
    <name type="common">Malaysian cockle</name>
    <name type="synonym">Anadara granosa</name>
    <dbReference type="NCBI Taxonomy" id="220873"/>
    <lineage>
        <taxon>Eukaryota</taxon>
        <taxon>Metazoa</taxon>
        <taxon>Spiralia</taxon>
        <taxon>Lophotrochozoa</taxon>
        <taxon>Mollusca</taxon>
        <taxon>Bivalvia</taxon>
        <taxon>Autobranchia</taxon>
        <taxon>Pteriomorphia</taxon>
        <taxon>Arcoida</taxon>
        <taxon>Arcoidea</taxon>
        <taxon>Arcidae</taxon>
        <taxon>Tegillarca</taxon>
    </lineage>
</organism>
<dbReference type="EMBL" id="JARBDR010000657">
    <property type="protein sequence ID" value="KAJ8309067.1"/>
    <property type="molecule type" value="Genomic_DNA"/>
</dbReference>
<sequence length="147" mass="17557">MCYFLSSVFIPIIPLLCGNFNIYITGSEKNKIRKKDFFCLNRFQTYYRLSFHTRALEYPPYSGLVYLYSKHAFVPSYIYDICHSPNQRCCLAVIDINHCFLKKRCCLSHLVSFIHFNYHNLIFSITFYGLFMYESFHIHTYISVCPF</sequence>
<evidence type="ECO:0000256" key="1">
    <source>
        <dbReference type="SAM" id="Phobius"/>
    </source>
</evidence>
<keyword evidence="1" id="KW-0812">Transmembrane</keyword>
<keyword evidence="1" id="KW-1133">Transmembrane helix</keyword>
<keyword evidence="3" id="KW-1185">Reference proteome</keyword>
<comment type="caution">
    <text evidence="2">The sequence shown here is derived from an EMBL/GenBank/DDBJ whole genome shotgun (WGS) entry which is preliminary data.</text>
</comment>
<gene>
    <name evidence="2" type="ORF">KUTeg_013941</name>
</gene>
<protein>
    <submittedName>
        <fullName evidence="2">Uncharacterized protein</fullName>
    </submittedName>
</protein>
<reference evidence="2 3" key="1">
    <citation type="submission" date="2022-12" db="EMBL/GenBank/DDBJ databases">
        <title>Chromosome-level genome of Tegillarca granosa.</title>
        <authorList>
            <person name="Kim J."/>
        </authorList>
    </citation>
    <scope>NUCLEOTIDE SEQUENCE [LARGE SCALE GENOMIC DNA]</scope>
    <source>
        <strain evidence="2">Teg-2019</strain>
        <tissue evidence="2">Adductor muscle</tissue>
    </source>
</reference>
<evidence type="ECO:0000313" key="3">
    <source>
        <dbReference type="Proteomes" id="UP001217089"/>
    </source>
</evidence>